<evidence type="ECO:0000256" key="4">
    <source>
        <dbReference type="ARBA" id="ARBA00022989"/>
    </source>
</evidence>
<name>A0AAQ4EEH7_AMBAM</name>
<feature type="transmembrane region" description="Helical" evidence="6">
    <location>
        <begin position="305"/>
        <end position="325"/>
    </location>
</feature>
<keyword evidence="8" id="KW-1185">Reference proteome</keyword>
<dbReference type="PANTHER" id="PTHR23506">
    <property type="entry name" value="GH10249P"/>
    <property type="match status" value="1"/>
</dbReference>
<evidence type="ECO:0000313" key="7">
    <source>
        <dbReference type="EMBL" id="KAK8773032.1"/>
    </source>
</evidence>
<dbReference type="EMBL" id="JARKHS020017378">
    <property type="protein sequence ID" value="KAK8773032.1"/>
    <property type="molecule type" value="Genomic_DNA"/>
</dbReference>
<organism evidence="7 8">
    <name type="scientific">Amblyomma americanum</name>
    <name type="common">Lone star tick</name>
    <dbReference type="NCBI Taxonomy" id="6943"/>
    <lineage>
        <taxon>Eukaryota</taxon>
        <taxon>Metazoa</taxon>
        <taxon>Ecdysozoa</taxon>
        <taxon>Arthropoda</taxon>
        <taxon>Chelicerata</taxon>
        <taxon>Arachnida</taxon>
        <taxon>Acari</taxon>
        <taxon>Parasitiformes</taxon>
        <taxon>Ixodida</taxon>
        <taxon>Ixodoidea</taxon>
        <taxon>Ixodidae</taxon>
        <taxon>Amblyomminae</taxon>
        <taxon>Amblyomma</taxon>
    </lineage>
</organism>
<evidence type="ECO:0000256" key="2">
    <source>
        <dbReference type="ARBA" id="ARBA00022448"/>
    </source>
</evidence>
<gene>
    <name evidence="7" type="ORF">V5799_012433</name>
</gene>
<reference evidence="7 8" key="1">
    <citation type="journal article" date="2023" name="Arcadia Sci">
        <title>De novo assembly of a long-read Amblyomma americanum tick genome.</title>
        <authorList>
            <person name="Chou S."/>
            <person name="Poskanzer K.E."/>
            <person name="Rollins M."/>
            <person name="Thuy-Boun P.S."/>
        </authorList>
    </citation>
    <scope>NUCLEOTIDE SEQUENCE [LARGE SCALE GENOMIC DNA]</scope>
    <source>
        <strain evidence="7">F_SG_1</strain>
        <tissue evidence="7">Salivary glands</tissue>
    </source>
</reference>
<feature type="transmembrane region" description="Helical" evidence="6">
    <location>
        <begin position="332"/>
        <end position="353"/>
    </location>
</feature>
<keyword evidence="2" id="KW-0813">Transport</keyword>
<evidence type="ECO:0000256" key="3">
    <source>
        <dbReference type="ARBA" id="ARBA00022692"/>
    </source>
</evidence>
<dbReference type="SUPFAM" id="SSF103473">
    <property type="entry name" value="MFS general substrate transporter"/>
    <property type="match status" value="1"/>
</dbReference>
<feature type="transmembrane region" description="Helical" evidence="6">
    <location>
        <begin position="401"/>
        <end position="423"/>
    </location>
</feature>
<feature type="transmembrane region" description="Helical" evidence="6">
    <location>
        <begin position="155"/>
        <end position="174"/>
    </location>
</feature>
<accession>A0AAQ4EEH7</accession>
<evidence type="ECO:0008006" key="9">
    <source>
        <dbReference type="Google" id="ProtNLM"/>
    </source>
</evidence>
<dbReference type="Gene3D" id="1.20.1250.20">
    <property type="entry name" value="MFS general substrate transporter like domains"/>
    <property type="match status" value="1"/>
</dbReference>
<feature type="transmembrane region" description="Helical" evidence="6">
    <location>
        <begin position="186"/>
        <end position="210"/>
    </location>
</feature>
<evidence type="ECO:0000256" key="5">
    <source>
        <dbReference type="ARBA" id="ARBA00023136"/>
    </source>
</evidence>
<proteinExistence type="predicted"/>
<keyword evidence="3 6" id="KW-0812">Transmembrane</keyword>
<feature type="transmembrane region" description="Helical" evidence="6">
    <location>
        <begin position="122"/>
        <end position="143"/>
    </location>
</feature>
<feature type="transmembrane region" description="Helical" evidence="6">
    <location>
        <begin position="435"/>
        <end position="454"/>
    </location>
</feature>
<dbReference type="AlphaFoldDB" id="A0AAQ4EEH7"/>
<protein>
    <recommendedName>
        <fullName evidence="9">Vesicular amine transporter</fullName>
    </recommendedName>
</protein>
<keyword evidence="4 6" id="KW-1133">Transmembrane helix</keyword>
<sequence length="467" mass="50988">MAFAKEEAELETGHPCKADGGPCSVAKESAIVSGSELRRESVLSVKESWHWLRSNLWVLPLTFTHIWMSAGHSLLQPFFPPLAAAKGIPAWKYGFTFSAIKASMVFGSIMSEKLIAWTSPKAVYFFGLIGFFLACMSFSLLYWCPTADTLLGGSIAAALFSGFVEGVYLVTLYGTCTSTFLHNTGIIIAIMDCMFGLGSMLGSVIGGALIDLWAFPLPYYVIGALFMSMVPYFIVKGTAPQMRTAGPVSSEDAKVTFSYYRLLINPRFMINMGCLTLTFVMFGFNEPTLEPYVRQFNLSSTGVGTIFMATFASYSVGAIVAGVFCQFKQDAFFEFVGASLATISYLVVGPAPFLPYEPALWLIYLSQVCVGFSCAVLFTCPYYNAYNVALECGYPGTIKTSAFVSSCIFMFQMIGAIITPPLAGYVVEAVGFRNGSMVMFAILLSWLPFTFGLWMDAVCRNKNKPVA</sequence>
<feature type="transmembrane region" description="Helical" evidence="6">
    <location>
        <begin position="268"/>
        <end position="285"/>
    </location>
</feature>
<evidence type="ECO:0000256" key="1">
    <source>
        <dbReference type="ARBA" id="ARBA00004141"/>
    </source>
</evidence>
<dbReference type="InterPro" id="IPR036259">
    <property type="entry name" value="MFS_trans_sf"/>
</dbReference>
<dbReference type="GO" id="GO:0022857">
    <property type="term" value="F:transmembrane transporter activity"/>
    <property type="evidence" value="ECO:0007669"/>
    <property type="project" value="InterPro"/>
</dbReference>
<dbReference type="Pfam" id="PF07690">
    <property type="entry name" value="MFS_1"/>
    <property type="match status" value="1"/>
</dbReference>
<comment type="caution">
    <text evidence="7">The sequence shown here is derived from an EMBL/GenBank/DDBJ whole genome shotgun (WGS) entry which is preliminary data.</text>
</comment>
<feature type="transmembrane region" description="Helical" evidence="6">
    <location>
        <begin position="359"/>
        <end position="380"/>
    </location>
</feature>
<evidence type="ECO:0000313" key="8">
    <source>
        <dbReference type="Proteomes" id="UP001321473"/>
    </source>
</evidence>
<dbReference type="InterPro" id="IPR011701">
    <property type="entry name" value="MFS"/>
</dbReference>
<feature type="transmembrane region" description="Helical" evidence="6">
    <location>
        <begin position="216"/>
        <end position="235"/>
    </location>
</feature>
<dbReference type="GO" id="GO:0016020">
    <property type="term" value="C:membrane"/>
    <property type="evidence" value="ECO:0007669"/>
    <property type="project" value="UniProtKB-SubCell"/>
</dbReference>
<dbReference type="InterPro" id="IPR050930">
    <property type="entry name" value="MFS_Vesicular_Transporter"/>
</dbReference>
<dbReference type="Proteomes" id="UP001321473">
    <property type="component" value="Unassembled WGS sequence"/>
</dbReference>
<comment type="subcellular location">
    <subcellularLocation>
        <location evidence="1">Membrane</location>
        <topology evidence="1">Multi-pass membrane protein</topology>
    </subcellularLocation>
</comment>
<keyword evidence="5 6" id="KW-0472">Membrane</keyword>
<evidence type="ECO:0000256" key="6">
    <source>
        <dbReference type="SAM" id="Phobius"/>
    </source>
</evidence>
<dbReference type="PANTHER" id="PTHR23506:SF26">
    <property type="entry name" value="MFS-TYPE TRANSPORTER SLC18B1"/>
    <property type="match status" value="1"/>
</dbReference>